<evidence type="ECO:0000313" key="3">
    <source>
        <dbReference type="EMBL" id="ACO11004.1"/>
    </source>
</evidence>
<evidence type="ECO:0000256" key="1">
    <source>
        <dbReference type="ARBA" id="ARBA00009508"/>
    </source>
</evidence>
<dbReference type="GO" id="GO:0005739">
    <property type="term" value="C:mitochondrion"/>
    <property type="evidence" value="ECO:0007669"/>
    <property type="project" value="TreeGrafter"/>
</dbReference>
<dbReference type="InterPro" id="IPR008011">
    <property type="entry name" value="Complex1_LYR_dom"/>
</dbReference>
<dbReference type="EMBL" id="BT076580">
    <property type="protein sequence ID" value="ACO11004.1"/>
    <property type="molecule type" value="mRNA"/>
</dbReference>
<dbReference type="InterPro" id="IPR045297">
    <property type="entry name" value="Complex1_LYR_LYRM4"/>
</dbReference>
<organism evidence="3">
    <name type="scientific">Caligus rogercresseyi</name>
    <name type="common">Sea louse</name>
    <dbReference type="NCBI Taxonomy" id="217165"/>
    <lineage>
        <taxon>Eukaryota</taxon>
        <taxon>Metazoa</taxon>
        <taxon>Ecdysozoa</taxon>
        <taxon>Arthropoda</taxon>
        <taxon>Crustacea</taxon>
        <taxon>Multicrustacea</taxon>
        <taxon>Hexanauplia</taxon>
        <taxon>Copepoda</taxon>
        <taxon>Siphonostomatoida</taxon>
        <taxon>Caligidae</taxon>
        <taxon>Caligus</taxon>
    </lineage>
</organism>
<protein>
    <submittedName>
        <fullName evidence="3">LYR motif-containing protein 4</fullName>
    </submittedName>
</protein>
<gene>
    <name evidence="3" type="primary">LYRM4</name>
</gene>
<dbReference type="PANTHER" id="PTHR13166:SF7">
    <property type="entry name" value="LYR MOTIF-CONTAINING PROTEIN 4"/>
    <property type="match status" value="1"/>
</dbReference>
<reference evidence="3" key="1">
    <citation type="submission" date="2009-03" db="EMBL/GenBank/DDBJ databases">
        <title>Caligus rogercresseyi ESTs and full-length cDNAs.</title>
        <authorList>
            <person name="Yasuike M."/>
            <person name="von Schalburg K."/>
            <person name="Cooper G."/>
            <person name="Leong J."/>
            <person name="Jones S.R.M."/>
            <person name="Koop B.F."/>
        </authorList>
    </citation>
    <scope>NUCLEOTIDE SEQUENCE</scope>
    <source>
        <tissue evidence="3">Whole tissue</tissue>
    </source>
</reference>
<dbReference type="GO" id="GO:1990221">
    <property type="term" value="C:L-cysteine desulfurase complex"/>
    <property type="evidence" value="ECO:0007669"/>
    <property type="project" value="TreeGrafter"/>
</dbReference>
<dbReference type="CDD" id="cd20264">
    <property type="entry name" value="Complex1_LYR_LYRM4"/>
    <property type="match status" value="1"/>
</dbReference>
<name>C1BPQ1_CALRO</name>
<dbReference type="AlphaFoldDB" id="C1BPQ1"/>
<sequence>MSRSREVLGLYKQILREGEKFVDYNFRAFAIRRSKDAFSSNKHLKDELEISSKIQEAKDGIALIQRQSTVSQLFGSAAPNTLTKMA</sequence>
<dbReference type="GO" id="GO:0016226">
    <property type="term" value="P:iron-sulfur cluster assembly"/>
    <property type="evidence" value="ECO:0007669"/>
    <property type="project" value="InterPro"/>
</dbReference>
<feature type="domain" description="Complex 1 LYR protein" evidence="2">
    <location>
        <begin position="5"/>
        <end position="60"/>
    </location>
</feature>
<dbReference type="PANTHER" id="PTHR13166">
    <property type="entry name" value="PROTEIN C6ORF149"/>
    <property type="match status" value="1"/>
</dbReference>
<dbReference type="Pfam" id="PF05347">
    <property type="entry name" value="Complex1_LYR"/>
    <property type="match status" value="1"/>
</dbReference>
<accession>C1BPQ1</accession>
<proteinExistence type="evidence at transcript level"/>
<evidence type="ECO:0000259" key="2">
    <source>
        <dbReference type="Pfam" id="PF05347"/>
    </source>
</evidence>
<comment type="similarity">
    <text evidence="1">Belongs to the complex I LYR family.</text>
</comment>
<dbReference type="InterPro" id="IPR051522">
    <property type="entry name" value="ISC_assembly_LYR"/>
</dbReference>